<dbReference type="GO" id="GO:0009307">
    <property type="term" value="P:DNA restriction-modification system"/>
    <property type="evidence" value="ECO:0007669"/>
    <property type="project" value="InterPro"/>
</dbReference>
<evidence type="ECO:0000313" key="3">
    <source>
        <dbReference type="Proteomes" id="UP000460949"/>
    </source>
</evidence>
<feature type="domain" description="Restriction endonuclease type IV Mrr" evidence="1">
    <location>
        <begin position="114"/>
        <end position="200"/>
    </location>
</feature>
<name>A0A845E642_9BACI</name>
<dbReference type="GO" id="GO:0004519">
    <property type="term" value="F:endonuclease activity"/>
    <property type="evidence" value="ECO:0007669"/>
    <property type="project" value="InterPro"/>
</dbReference>
<evidence type="ECO:0000313" key="2">
    <source>
        <dbReference type="EMBL" id="MYL21647.1"/>
    </source>
</evidence>
<dbReference type="GO" id="GO:0003677">
    <property type="term" value="F:DNA binding"/>
    <property type="evidence" value="ECO:0007669"/>
    <property type="project" value="InterPro"/>
</dbReference>
<dbReference type="InterPro" id="IPR007560">
    <property type="entry name" value="Restrct_endonuc_IV_Mrr"/>
</dbReference>
<dbReference type="RefSeq" id="WP_160839518.1">
    <property type="nucleotide sequence ID" value="NZ_WMET01000005.1"/>
</dbReference>
<dbReference type="AlphaFoldDB" id="A0A845E642"/>
<dbReference type="Pfam" id="PF04471">
    <property type="entry name" value="Mrr_cat"/>
    <property type="match status" value="1"/>
</dbReference>
<dbReference type="Gene3D" id="3.40.1350.10">
    <property type="match status" value="1"/>
</dbReference>
<sequence>MNRIRTSDVVNMILSHLHTKKRINLYDSICEALVNMHPGAPKDEVLEKSEKIRSRIRKGLDKYLEDCSERRLTPRFDWGEYDTEILVSKVYQDVGNFNPVGKYTLTDEIQEFLKDIDPFLFENLCAFLLDKTNCEAVTSRERQDNGIDFGGVLRINAFEDPDDPSIKDRVMQDLSLRIIGQAKRYKDNIKVKDLRELKGTDHPNVRASLARKHPSNRIIQRLQNEEMPVVFFFMTTSDYTLDAENYASEVGMITLNGQQIAQALIKLEIFVYFNGEQWLFNEEGFTSWLTTDDILNS</sequence>
<proteinExistence type="predicted"/>
<dbReference type="InterPro" id="IPR011856">
    <property type="entry name" value="tRNA_endonuc-like_dom_sf"/>
</dbReference>
<accession>A0A845E642</accession>
<gene>
    <name evidence="2" type="ORF">GLW04_17210</name>
</gene>
<dbReference type="EMBL" id="WMET01000005">
    <property type="protein sequence ID" value="MYL21647.1"/>
    <property type="molecule type" value="Genomic_DNA"/>
</dbReference>
<protein>
    <recommendedName>
        <fullName evidence="1">Restriction endonuclease type IV Mrr domain-containing protein</fullName>
    </recommendedName>
</protein>
<organism evidence="2 3">
    <name type="scientific">Halobacillus litoralis</name>
    <dbReference type="NCBI Taxonomy" id="45668"/>
    <lineage>
        <taxon>Bacteria</taxon>
        <taxon>Bacillati</taxon>
        <taxon>Bacillota</taxon>
        <taxon>Bacilli</taxon>
        <taxon>Bacillales</taxon>
        <taxon>Bacillaceae</taxon>
        <taxon>Halobacillus</taxon>
    </lineage>
</organism>
<dbReference type="Proteomes" id="UP000460949">
    <property type="component" value="Unassembled WGS sequence"/>
</dbReference>
<evidence type="ECO:0000259" key="1">
    <source>
        <dbReference type="Pfam" id="PF04471"/>
    </source>
</evidence>
<reference evidence="2 3" key="1">
    <citation type="submission" date="2019-11" db="EMBL/GenBank/DDBJ databases">
        <title>Genome sequences of 17 halophilic strains isolated from different environments.</title>
        <authorList>
            <person name="Furrow R.E."/>
        </authorList>
    </citation>
    <scope>NUCLEOTIDE SEQUENCE [LARGE SCALE GENOMIC DNA]</scope>
    <source>
        <strain evidence="2 3">22511_23_Filter</strain>
    </source>
</reference>
<comment type="caution">
    <text evidence="2">The sequence shown here is derived from an EMBL/GenBank/DDBJ whole genome shotgun (WGS) entry which is preliminary data.</text>
</comment>